<dbReference type="PROSITE" id="PS51257">
    <property type="entry name" value="PROKAR_LIPOPROTEIN"/>
    <property type="match status" value="1"/>
</dbReference>
<evidence type="ECO:0000313" key="2">
    <source>
        <dbReference type="Proteomes" id="UP000033035"/>
    </source>
</evidence>
<reference evidence="1 2" key="1">
    <citation type="submission" date="2013-04" db="EMBL/GenBank/DDBJ databases">
        <title>The Genome Sequence of Parabacteroides gordonii DSM 23371.</title>
        <authorList>
            <consortium name="The Broad Institute Genomics Platform"/>
            <person name="Earl A."/>
            <person name="Ward D."/>
            <person name="Feldgarden M."/>
            <person name="Gevers D."/>
            <person name="Martens E."/>
            <person name="Sakamoto M."/>
            <person name="Benno Y."/>
            <person name="Suzuki N."/>
            <person name="Matsunaga N."/>
            <person name="Koshihara K."/>
            <person name="Seki M."/>
            <person name="Komiya H."/>
            <person name="Walker B."/>
            <person name="Young S."/>
            <person name="Zeng Q."/>
            <person name="Gargeya S."/>
            <person name="Fitzgerald M."/>
            <person name="Haas B."/>
            <person name="Abouelleil A."/>
            <person name="Allen A.W."/>
            <person name="Alvarado L."/>
            <person name="Arachchi H.M."/>
            <person name="Berlin A.M."/>
            <person name="Chapman S.B."/>
            <person name="Gainer-Dewar J."/>
            <person name="Goldberg J."/>
            <person name="Griggs A."/>
            <person name="Gujja S."/>
            <person name="Hansen M."/>
            <person name="Howarth C."/>
            <person name="Imamovic A."/>
            <person name="Ireland A."/>
            <person name="Larimer J."/>
            <person name="McCowan C."/>
            <person name="Murphy C."/>
            <person name="Pearson M."/>
            <person name="Poon T.W."/>
            <person name="Priest M."/>
            <person name="Roberts A."/>
            <person name="Saif S."/>
            <person name="Shea T."/>
            <person name="Sisk P."/>
            <person name="Sykes S."/>
            <person name="Wortman J."/>
            <person name="Nusbaum C."/>
            <person name="Birren B."/>
        </authorList>
    </citation>
    <scope>NUCLEOTIDE SEQUENCE [LARGE SCALE GENOMIC DNA]</scope>
    <source>
        <strain evidence="1 2">MS-1</strain>
    </source>
</reference>
<dbReference type="Proteomes" id="UP000033035">
    <property type="component" value="Unassembled WGS sequence"/>
</dbReference>
<organism evidence="1 2">
    <name type="scientific">Parabacteroides gordonii MS-1 = DSM 23371</name>
    <dbReference type="NCBI Taxonomy" id="1203610"/>
    <lineage>
        <taxon>Bacteria</taxon>
        <taxon>Pseudomonadati</taxon>
        <taxon>Bacteroidota</taxon>
        <taxon>Bacteroidia</taxon>
        <taxon>Bacteroidales</taxon>
        <taxon>Tannerellaceae</taxon>
        <taxon>Parabacteroides</taxon>
    </lineage>
</organism>
<gene>
    <name evidence="1" type="ORF">HMPREF1536_00168</name>
</gene>
<name>A0A0F5JR81_9BACT</name>
<dbReference type="HOGENOM" id="CLU_042631_0_0_10"/>
<dbReference type="AlphaFoldDB" id="A0A0F5JR81"/>
<dbReference type="STRING" id="1203610.HMPREF1536_00168"/>
<evidence type="ECO:0008006" key="3">
    <source>
        <dbReference type="Google" id="ProtNLM"/>
    </source>
</evidence>
<protein>
    <recommendedName>
        <fullName evidence="3">Fimbrillin family protein</fullName>
    </recommendedName>
</protein>
<comment type="caution">
    <text evidence="1">The sequence shown here is derived from an EMBL/GenBank/DDBJ whole genome shotgun (WGS) entry which is preliminary data.</text>
</comment>
<keyword evidence="2" id="KW-1185">Reference proteome</keyword>
<dbReference type="CDD" id="cd13120">
    <property type="entry name" value="BF2867_like_N"/>
    <property type="match status" value="1"/>
</dbReference>
<dbReference type="Pfam" id="PF13149">
    <property type="entry name" value="Mfa_like_1"/>
    <property type="match status" value="1"/>
</dbReference>
<sequence length="490" mass="52499">MKTYHFLTTAALIVMAGCSQNEITDISPDANPAVGFDIYTGAQTKGTVTNNESTGTGIKNNTGFGILAYYTGQATWNSSSGFDPDFMWNQQVKYGSGWKYTPVKYWPNTEGDKISFFAYAPYSTTQTSSSETYGIKLPAAAATTKPTITFKLQEDPTNMVDLVAGFQKDQQKQTTAVAFTLGHLLSRVEFKAKLDAALTSTNETHVFITGMRILGTASNGTGKDASGVNSVSKFYSTATYDWSAGTWDYTTVAPTKQSAAYSINKVMDLKSPSDKGGYATSSVEVTQDGNLTKLFKTNQYLFLIPPADNTDLTSGGGITAATDVRVQVDYDIVTVDNKLTAGHSKTSTSATISLPIGTLKRSKAYEYILTIGLEEVKVSATVSDWANADQVYIPSVDVTEVASATNAGSAITSLNTIKGSNQNCNYFVVNFKTEPAGATDWSISATTTAFKLGDQIELKFPTSTKPSSVTLAGWTVVKGSSNNFILTKNN</sequence>
<dbReference type="PATRIC" id="fig|1203610.3.peg.182"/>
<accession>A0A0F5JR81</accession>
<dbReference type="InterPro" id="IPR042278">
    <property type="entry name" value="Mfa-like_1_N"/>
</dbReference>
<proteinExistence type="predicted"/>
<dbReference type="InterPro" id="IPR025049">
    <property type="entry name" value="Mfa-like_1"/>
</dbReference>
<evidence type="ECO:0000313" key="1">
    <source>
        <dbReference type="EMBL" id="KKB60288.1"/>
    </source>
</evidence>
<dbReference type="EMBL" id="AQHW01000002">
    <property type="protein sequence ID" value="KKB60288.1"/>
    <property type="molecule type" value="Genomic_DNA"/>
</dbReference>
<dbReference type="Gene3D" id="2.60.40.2620">
    <property type="entry name" value="Fimbrillin-like"/>
    <property type="match status" value="1"/>
</dbReference>
<dbReference type="RefSeq" id="WP_028730516.1">
    <property type="nucleotide sequence ID" value="NZ_KE386767.1"/>
</dbReference>